<reference evidence="1 2" key="1">
    <citation type="submission" date="2024-01" db="EMBL/GenBank/DDBJ databases">
        <title>A draft genome for the cacao thread blight pathogen Marasmiellus scandens.</title>
        <authorList>
            <person name="Baruah I.K."/>
            <person name="Leung J."/>
            <person name="Bukari Y."/>
            <person name="Amoako-Attah I."/>
            <person name="Meinhardt L.W."/>
            <person name="Bailey B.A."/>
            <person name="Cohen S.P."/>
        </authorList>
    </citation>
    <scope>NUCLEOTIDE SEQUENCE [LARGE SCALE GENOMIC DNA]</scope>
    <source>
        <strain evidence="1 2">GH-19</strain>
    </source>
</reference>
<dbReference type="Gene3D" id="3.80.10.10">
    <property type="entry name" value="Ribonuclease Inhibitor"/>
    <property type="match status" value="1"/>
</dbReference>
<accession>A0ABR1JLV2</accession>
<proteinExistence type="predicted"/>
<gene>
    <name evidence="1" type="ORF">VKT23_008032</name>
</gene>
<dbReference type="InterPro" id="IPR032675">
    <property type="entry name" value="LRR_dom_sf"/>
</dbReference>
<dbReference type="Proteomes" id="UP001498398">
    <property type="component" value="Unassembled WGS sequence"/>
</dbReference>
<organism evidence="1 2">
    <name type="scientific">Marasmiellus scandens</name>
    <dbReference type="NCBI Taxonomy" id="2682957"/>
    <lineage>
        <taxon>Eukaryota</taxon>
        <taxon>Fungi</taxon>
        <taxon>Dikarya</taxon>
        <taxon>Basidiomycota</taxon>
        <taxon>Agaricomycotina</taxon>
        <taxon>Agaricomycetes</taxon>
        <taxon>Agaricomycetidae</taxon>
        <taxon>Agaricales</taxon>
        <taxon>Marasmiineae</taxon>
        <taxon>Omphalotaceae</taxon>
        <taxon>Marasmiellus</taxon>
    </lineage>
</organism>
<dbReference type="EMBL" id="JBANRG010000011">
    <property type="protein sequence ID" value="KAK7462433.1"/>
    <property type="molecule type" value="Genomic_DNA"/>
</dbReference>
<name>A0ABR1JLV2_9AGAR</name>
<protein>
    <submittedName>
        <fullName evidence="1">Uncharacterized protein</fullName>
    </submittedName>
</protein>
<comment type="caution">
    <text evidence="1">The sequence shown here is derived from an EMBL/GenBank/DDBJ whole genome shotgun (WGS) entry which is preliminary data.</text>
</comment>
<dbReference type="SUPFAM" id="SSF52047">
    <property type="entry name" value="RNI-like"/>
    <property type="match status" value="1"/>
</dbReference>
<evidence type="ECO:0000313" key="1">
    <source>
        <dbReference type="EMBL" id="KAK7462433.1"/>
    </source>
</evidence>
<evidence type="ECO:0000313" key="2">
    <source>
        <dbReference type="Proteomes" id="UP001498398"/>
    </source>
</evidence>
<sequence length="234" mass="26528">MVICTLDGSVSPRNLLQSISRSCPVLTRLQLDYRQYHFNETQFNDGAVNFDDLRSILACTSMTYLHVMVLLALNLSDSDVLDMAQAWPRLRSLELGSCNHTTENAKHLSLSSLFILTRHCPDIKCITLDINAGVSEGFLAETGTGRVARLDSLNVGHYIPESDGEAFLARLLGQICEPQCRLNYLENRRLTDKSHEELRSRWENVKMLIRHFSELYSTIRSLELENASLRALAR</sequence>
<keyword evidence="2" id="KW-1185">Reference proteome</keyword>